<accession>A0A642URG4</accession>
<organism evidence="2 3">
    <name type="scientific">Diutina rugosa</name>
    <name type="common">Yeast</name>
    <name type="synonym">Candida rugosa</name>
    <dbReference type="NCBI Taxonomy" id="5481"/>
    <lineage>
        <taxon>Eukaryota</taxon>
        <taxon>Fungi</taxon>
        <taxon>Dikarya</taxon>
        <taxon>Ascomycota</taxon>
        <taxon>Saccharomycotina</taxon>
        <taxon>Pichiomycetes</taxon>
        <taxon>Debaryomycetaceae</taxon>
        <taxon>Diutina</taxon>
    </lineage>
</organism>
<dbReference type="RefSeq" id="XP_034013108.1">
    <property type="nucleotide sequence ID" value="XM_034154575.1"/>
</dbReference>
<protein>
    <submittedName>
        <fullName evidence="2">Uncharacterized protein</fullName>
    </submittedName>
</protein>
<sequence length="443" mass="48748">MALMLQFGPRPSEPTDPRPRRRWSLRRFKPQSTAMVEDVTTKPSTNVSVGARIGSNVGNTTTRITSPPKRHVRPSFNAKPRGRRLHPRVLVLVAPYLDVSSARSLATAVGGLKGHTAVLHAIGRQYPHMTVDVEPSQVMARQSGVTWDSIKIFMGRGRKSVPLLFGPSNWGIRRLRLEAPTPDMVFDLRRVAESVDHLELEGFMLVLPGRLEISELMLNKCRTLDLMGDGNKSPSSTLDGAISGLAFSGRKFAGDGLSWDCVIEASTVVLRGAGLDGLPTLVGTTALSLEYGYIATDELDLPLTLTNLRFHVRNRFGHSQFGGASLCQLQRLQKLDIYHPPWKSPEELPESLETLIVNDHVVSEEGIPATLHRSLGLLRLKRCRFERVDMAQFSLPPAQVVEFYQCQSDVGIVKEEDVANVPPGCCIRCPASSSRVSSISHPA</sequence>
<evidence type="ECO:0000313" key="2">
    <source>
        <dbReference type="EMBL" id="KAA8904023.1"/>
    </source>
</evidence>
<dbReference type="GeneID" id="54780626"/>
<feature type="compositionally biased region" description="Polar residues" evidence="1">
    <location>
        <begin position="56"/>
        <end position="65"/>
    </location>
</feature>
<evidence type="ECO:0000256" key="1">
    <source>
        <dbReference type="SAM" id="MobiDB-lite"/>
    </source>
</evidence>
<dbReference type="AlphaFoldDB" id="A0A642URG4"/>
<gene>
    <name evidence="2" type="ORF">DIURU_001975</name>
</gene>
<dbReference type="VEuPathDB" id="FungiDB:DIURU_001975"/>
<comment type="caution">
    <text evidence="2">The sequence shown here is derived from an EMBL/GenBank/DDBJ whole genome shotgun (WGS) entry which is preliminary data.</text>
</comment>
<keyword evidence="3" id="KW-1185">Reference proteome</keyword>
<dbReference type="EMBL" id="SWFT01000064">
    <property type="protein sequence ID" value="KAA8904023.1"/>
    <property type="molecule type" value="Genomic_DNA"/>
</dbReference>
<dbReference type="Proteomes" id="UP000449547">
    <property type="component" value="Unassembled WGS sequence"/>
</dbReference>
<proteinExistence type="predicted"/>
<feature type="region of interest" description="Disordered" evidence="1">
    <location>
        <begin position="46"/>
        <end position="80"/>
    </location>
</feature>
<feature type="region of interest" description="Disordered" evidence="1">
    <location>
        <begin position="1"/>
        <end position="22"/>
    </location>
</feature>
<reference evidence="2 3" key="1">
    <citation type="submission" date="2019-07" db="EMBL/GenBank/DDBJ databases">
        <title>Genome assembly of two rare yeast pathogens: Diutina rugosa and Trichomonascus ciferrii.</title>
        <authorList>
            <person name="Mixao V."/>
            <person name="Saus E."/>
            <person name="Hansen A."/>
            <person name="Lass-Flor C."/>
            <person name="Gabaldon T."/>
        </authorList>
    </citation>
    <scope>NUCLEOTIDE SEQUENCE [LARGE SCALE GENOMIC DNA]</scope>
    <source>
        <strain evidence="2 3">CBS 613</strain>
    </source>
</reference>
<evidence type="ECO:0000313" key="3">
    <source>
        <dbReference type="Proteomes" id="UP000449547"/>
    </source>
</evidence>
<name>A0A642URG4_DIURU</name>